<sequence>MGEKDGPPMQNDEQFNEKDGSCMLDLNNSDTASSKYVVSNAEEKGLISPASASTQQRWPWSSFQNSPGQSQSKEVLSQKVLSLCEKGSTSDSKLGVWQDIFEQVRHEKSSAADLLCFVSFLNPQGTSKFVLEAYQRHRGGSKVSLDRDIEFLAGCSLVIAAEGDNVHKLHPVVRSFTRMWISSVTTSPRWKVWPGQVKKDDEAWKRTILNVFTSEYPDPHDVGSQGMCQRLDPHIDSIIEDEPRDKGCFQKWGRLLHDVALYRCKTGRNQEAEQFLQRLLEANRRILGPEDPSTLSGMQCLGTVLSRGGKYKEAEEVQRCCLEVRQRLSGPGHPTTLFTMNSLALTLATQGRFEEADELCRIVLQAKKEVSGLENLWTLAGLTSAIGQLPGHRRVEEVERLQWLVMKRTQRRGWSVNSSIQDDSRN</sequence>
<evidence type="ECO:0000313" key="3">
    <source>
        <dbReference type="Proteomes" id="UP000277212"/>
    </source>
</evidence>
<feature type="region of interest" description="Disordered" evidence="1">
    <location>
        <begin position="1"/>
        <end position="24"/>
    </location>
</feature>
<evidence type="ECO:0008006" key="4">
    <source>
        <dbReference type="Google" id="ProtNLM"/>
    </source>
</evidence>
<dbReference type="Proteomes" id="UP000277212">
    <property type="component" value="Unassembled WGS sequence"/>
</dbReference>
<comment type="caution">
    <text evidence="2">The sequence shown here is derived from an EMBL/GenBank/DDBJ whole genome shotgun (WGS) entry which is preliminary data.</text>
</comment>
<dbReference type="InterPro" id="IPR053137">
    <property type="entry name" value="NLR-like"/>
</dbReference>
<dbReference type="Gene3D" id="1.25.40.10">
    <property type="entry name" value="Tetratricopeptide repeat domain"/>
    <property type="match status" value="1"/>
</dbReference>
<evidence type="ECO:0000256" key="1">
    <source>
        <dbReference type="SAM" id="MobiDB-lite"/>
    </source>
</evidence>
<dbReference type="PANTHER" id="PTHR46082">
    <property type="entry name" value="ATP/GTP-BINDING PROTEIN-RELATED"/>
    <property type="match status" value="1"/>
</dbReference>
<proteinExistence type="predicted"/>
<dbReference type="Pfam" id="PF13424">
    <property type="entry name" value="TPR_12"/>
    <property type="match status" value="1"/>
</dbReference>
<name>A0A3M2S792_9HYPO</name>
<accession>A0A3M2S792</accession>
<dbReference type="InterPro" id="IPR011990">
    <property type="entry name" value="TPR-like_helical_dom_sf"/>
</dbReference>
<dbReference type="SUPFAM" id="SSF48452">
    <property type="entry name" value="TPR-like"/>
    <property type="match status" value="1"/>
</dbReference>
<gene>
    <name evidence="2" type="ORF">CDV36_007352</name>
</gene>
<protein>
    <recommendedName>
        <fullName evidence="4">MalT-like TPR region domain-containing protein</fullName>
    </recommendedName>
</protein>
<dbReference type="PANTHER" id="PTHR46082:SF6">
    <property type="entry name" value="AAA+ ATPASE DOMAIN-CONTAINING PROTEIN-RELATED"/>
    <property type="match status" value="1"/>
</dbReference>
<reference evidence="2 3" key="1">
    <citation type="submission" date="2017-06" db="EMBL/GenBank/DDBJ databases">
        <title>Comparative genomic analysis of Ambrosia Fusariam Clade fungi.</title>
        <authorList>
            <person name="Stajich J.E."/>
            <person name="Carrillo J."/>
            <person name="Kijimoto T."/>
            <person name="Eskalen A."/>
            <person name="O'Donnell K."/>
            <person name="Kasson M."/>
        </authorList>
    </citation>
    <scope>NUCLEOTIDE SEQUENCE [LARGE SCALE GENOMIC DNA]</scope>
    <source>
        <strain evidence="2">UCR3666</strain>
    </source>
</reference>
<evidence type="ECO:0000313" key="2">
    <source>
        <dbReference type="EMBL" id="RMJ12995.1"/>
    </source>
</evidence>
<dbReference type="STRING" id="2010991.A0A3M2S792"/>
<feature type="region of interest" description="Disordered" evidence="1">
    <location>
        <begin position="48"/>
        <end position="70"/>
    </location>
</feature>
<keyword evidence="3" id="KW-1185">Reference proteome</keyword>
<organism evidence="2 3">
    <name type="scientific">Fusarium kuroshium</name>
    <dbReference type="NCBI Taxonomy" id="2010991"/>
    <lineage>
        <taxon>Eukaryota</taxon>
        <taxon>Fungi</taxon>
        <taxon>Dikarya</taxon>
        <taxon>Ascomycota</taxon>
        <taxon>Pezizomycotina</taxon>
        <taxon>Sordariomycetes</taxon>
        <taxon>Hypocreomycetidae</taxon>
        <taxon>Hypocreales</taxon>
        <taxon>Nectriaceae</taxon>
        <taxon>Fusarium</taxon>
        <taxon>Fusarium solani species complex</taxon>
    </lineage>
</organism>
<dbReference type="AlphaFoldDB" id="A0A3M2S792"/>
<dbReference type="OrthoDB" id="626167at2759"/>
<dbReference type="Pfam" id="PF13374">
    <property type="entry name" value="TPR_10"/>
    <property type="match status" value="1"/>
</dbReference>
<feature type="compositionally biased region" description="Polar residues" evidence="1">
    <location>
        <begin position="50"/>
        <end position="70"/>
    </location>
</feature>
<dbReference type="EMBL" id="NKUJ01000119">
    <property type="protein sequence ID" value="RMJ12995.1"/>
    <property type="molecule type" value="Genomic_DNA"/>
</dbReference>